<name>A0A9X2Z1E4_9FLAO</name>
<dbReference type="Proteomes" id="UP001151133">
    <property type="component" value="Unassembled WGS sequence"/>
</dbReference>
<comment type="caution">
    <text evidence="1">The sequence shown here is derived from an EMBL/GenBank/DDBJ whole genome shotgun (WGS) entry which is preliminary data.</text>
</comment>
<evidence type="ECO:0000313" key="1">
    <source>
        <dbReference type="EMBL" id="MCV9933694.1"/>
    </source>
</evidence>
<protein>
    <submittedName>
        <fullName evidence="1">Uncharacterized protein</fullName>
    </submittedName>
</protein>
<keyword evidence="2" id="KW-1185">Reference proteome</keyword>
<sequence length="78" mass="9240">MSTNTLTKETELRLADFLNESIDPISMAKSIRRINHILALTVIRNDDNRNPINKYWLENDFYWLNELAEILNPHLEVE</sequence>
<gene>
    <name evidence="1" type="ORF">OIU80_15530</name>
</gene>
<evidence type="ECO:0000313" key="2">
    <source>
        <dbReference type="Proteomes" id="UP001151133"/>
    </source>
</evidence>
<organism evidence="1 2">
    <name type="scientific">Flavobacterium frigoritolerans</name>
    <dbReference type="NCBI Taxonomy" id="2987686"/>
    <lineage>
        <taxon>Bacteria</taxon>
        <taxon>Pseudomonadati</taxon>
        <taxon>Bacteroidota</taxon>
        <taxon>Flavobacteriia</taxon>
        <taxon>Flavobacteriales</taxon>
        <taxon>Flavobacteriaceae</taxon>
        <taxon>Flavobacterium</taxon>
    </lineage>
</organism>
<reference evidence="1" key="1">
    <citation type="submission" date="2022-10" db="EMBL/GenBank/DDBJ databases">
        <title>Two novel species of Flavobacterium.</title>
        <authorList>
            <person name="Liu Q."/>
            <person name="Xin Y.-H."/>
        </authorList>
    </citation>
    <scope>NUCLEOTIDE SEQUENCE</scope>
    <source>
        <strain evidence="1">LS1R47</strain>
    </source>
</reference>
<dbReference type="AlphaFoldDB" id="A0A9X2Z1E4"/>
<proteinExistence type="predicted"/>
<accession>A0A9X2Z1E4</accession>
<dbReference type="RefSeq" id="WP_264287900.1">
    <property type="nucleotide sequence ID" value="NZ_JAOZEV010000013.1"/>
</dbReference>
<dbReference type="EMBL" id="JAOZEV010000013">
    <property type="protein sequence ID" value="MCV9933694.1"/>
    <property type="molecule type" value="Genomic_DNA"/>
</dbReference>